<protein>
    <submittedName>
        <fullName evidence="2">Uncharacterized protein</fullName>
    </submittedName>
</protein>
<evidence type="ECO:0000256" key="1">
    <source>
        <dbReference type="SAM" id="MobiDB-lite"/>
    </source>
</evidence>
<reference evidence="2" key="1">
    <citation type="submission" date="2023-03" db="EMBL/GenBank/DDBJ databases">
        <title>Massive genome expansion in bonnet fungi (Mycena s.s.) driven by repeated elements and novel gene families across ecological guilds.</title>
        <authorList>
            <consortium name="Lawrence Berkeley National Laboratory"/>
            <person name="Harder C.B."/>
            <person name="Miyauchi S."/>
            <person name="Viragh M."/>
            <person name="Kuo A."/>
            <person name="Thoen E."/>
            <person name="Andreopoulos B."/>
            <person name="Lu D."/>
            <person name="Skrede I."/>
            <person name="Drula E."/>
            <person name="Henrissat B."/>
            <person name="Morin E."/>
            <person name="Kohler A."/>
            <person name="Barry K."/>
            <person name="LaButti K."/>
            <person name="Morin E."/>
            <person name="Salamov A."/>
            <person name="Lipzen A."/>
            <person name="Mereny Z."/>
            <person name="Hegedus B."/>
            <person name="Baldrian P."/>
            <person name="Stursova M."/>
            <person name="Weitz H."/>
            <person name="Taylor A."/>
            <person name="Grigoriev I.V."/>
            <person name="Nagy L.G."/>
            <person name="Martin F."/>
            <person name="Kauserud H."/>
        </authorList>
    </citation>
    <scope>NUCLEOTIDE SEQUENCE</scope>
    <source>
        <strain evidence="2">CBHHK188m</strain>
    </source>
</reference>
<organism evidence="2 3">
    <name type="scientific">Mycena maculata</name>
    <dbReference type="NCBI Taxonomy" id="230809"/>
    <lineage>
        <taxon>Eukaryota</taxon>
        <taxon>Fungi</taxon>
        <taxon>Dikarya</taxon>
        <taxon>Basidiomycota</taxon>
        <taxon>Agaricomycotina</taxon>
        <taxon>Agaricomycetes</taxon>
        <taxon>Agaricomycetidae</taxon>
        <taxon>Agaricales</taxon>
        <taxon>Marasmiineae</taxon>
        <taxon>Mycenaceae</taxon>
        <taxon>Mycena</taxon>
    </lineage>
</organism>
<feature type="region of interest" description="Disordered" evidence="1">
    <location>
        <begin position="186"/>
        <end position="302"/>
    </location>
</feature>
<feature type="compositionally biased region" description="Low complexity" evidence="1">
    <location>
        <begin position="192"/>
        <end position="206"/>
    </location>
</feature>
<comment type="caution">
    <text evidence="2">The sequence shown here is derived from an EMBL/GenBank/DDBJ whole genome shotgun (WGS) entry which is preliminary data.</text>
</comment>
<feature type="compositionally biased region" description="Low complexity" evidence="1">
    <location>
        <begin position="239"/>
        <end position="265"/>
    </location>
</feature>
<proteinExistence type="predicted"/>
<feature type="region of interest" description="Disordered" evidence="1">
    <location>
        <begin position="315"/>
        <end position="348"/>
    </location>
</feature>
<gene>
    <name evidence="2" type="ORF">DFH07DRAFT_959121</name>
</gene>
<name>A0AAD7J3Q2_9AGAR</name>
<dbReference type="Proteomes" id="UP001215280">
    <property type="component" value="Unassembled WGS sequence"/>
</dbReference>
<keyword evidence="3" id="KW-1185">Reference proteome</keyword>
<sequence>MSGQHNAEAGPSTPLFLKPNGPPIPKPRLASTHDLLARFRLLPAYDKYVRPPADDPSETQDNGKGKAREQNSPAPQTPGEQDPDDDDPATAKGEKKKKNTYKHLIKGIPGKHSMRKDDFLMKVMEVPPKQRMQITPFDLKTQREAFSVSLDGIKGWNLTVLVPESAQAREDRKKRKELRRLAKVQAQLHAQAAAGSPAPSSASAPAPGTPRVGTPRPAVGTPTMPRLGSARPTVPPVVVPGRVGTPQRGPGTGTPTSATPRTGTPHPLSAAPLSAVDRGIKRERDDGHGFGQNGQPPMPIQVQNGQTPVIAAARAGIPGARPRPVKKQRVDMQGQAREVQQQPTPQGV</sequence>
<dbReference type="EMBL" id="JARJLG010000061">
    <property type="protein sequence ID" value="KAJ7756479.1"/>
    <property type="molecule type" value="Genomic_DNA"/>
</dbReference>
<dbReference type="AlphaFoldDB" id="A0AAD7J3Q2"/>
<feature type="compositionally biased region" description="Basic and acidic residues" evidence="1">
    <location>
        <begin position="278"/>
        <end position="288"/>
    </location>
</feature>
<feature type="compositionally biased region" description="Polar residues" evidence="1">
    <location>
        <begin position="338"/>
        <end position="348"/>
    </location>
</feature>
<evidence type="ECO:0000313" key="2">
    <source>
        <dbReference type="EMBL" id="KAJ7756479.1"/>
    </source>
</evidence>
<feature type="compositionally biased region" description="Basic residues" evidence="1">
    <location>
        <begin position="94"/>
        <end position="103"/>
    </location>
</feature>
<feature type="region of interest" description="Disordered" evidence="1">
    <location>
        <begin position="47"/>
        <end position="103"/>
    </location>
</feature>
<accession>A0AAD7J3Q2</accession>
<feature type="region of interest" description="Disordered" evidence="1">
    <location>
        <begin position="1"/>
        <end position="31"/>
    </location>
</feature>
<evidence type="ECO:0000313" key="3">
    <source>
        <dbReference type="Proteomes" id="UP001215280"/>
    </source>
</evidence>